<gene>
    <name evidence="1" type="ORF">DKG75_15520</name>
</gene>
<protein>
    <submittedName>
        <fullName evidence="1">Uncharacterized protein</fullName>
    </submittedName>
</protein>
<reference evidence="2" key="1">
    <citation type="submission" date="2018-05" db="EMBL/GenBank/DDBJ databases">
        <title>Zavarzinia sp. HR-AS.</title>
        <authorList>
            <person name="Lee Y."/>
            <person name="Jeon C.O."/>
        </authorList>
    </citation>
    <scope>NUCLEOTIDE SEQUENCE [LARGE SCALE GENOMIC DNA]</scope>
    <source>
        <strain evidence="2">DSM 1231</strain>
    </source>
</reference>
<dbReference type="EMBL" id="QGLF01000004">
    <property type="protein sequence ID" value="PWR19863.1"/>
    <property type="molecule type" value="Genomic_DNA"/>
</dbReference>
<proteinExistence type="predicted"/>
<evidence type="ECO:0000313" key="1">
    <source>
        <dbReference type="EMBL" id="PWR19863.1"/>
    </source>
</evidence>
<dbReference type="Proteomes" id="UP000246077">
    <property type="component" value="Unassembled WGS sequence"/>
</dbReference>
<keyword evidence="2" id="KW-1185">Reference proteome</keyword>
<dbReference type="RefSeq" id="WP_109922038.1">
    <property type="nucleotide sequence ID" value="NZ_QGLF01000004.1"/>
</dbReference>
<evidence type="ECO:0000313" key="2">
    <source>
        <dbReference type="Proteomes" id="UP000246077"/>
    </source>
</evidence>
<organism evidence="1 2">
    <name type="scientific">Zavarzinia compransoris</name>
    <dbReference type="NCBI Taxonomy" id="1264899"/>
    <lineage>
        <taxon>Bacteria</taxon>
        <taxon>Pseudomonadati</taxon>
        <taxon>Pseudomonadota</taxon>
        <taxon>Alphaproteobacteria</taxon>
        <taxon>Rhodospirillales</taxon>
        <taxon>Zavarziniaceae</taxon>
        <taxon>Zavarzinia</taxon>
    </lineage>
</organism>
<comment type="caution">
    <text evidence="1">The sequence shown here is derived from an EMBL/GenBank/DDBJ whole genome shotgun (WGS) entry which is preliminary data.</text>
</comment>
<dbReference type="AlphaFoldDB" id="A0A317E397"/>
<name>A0A317E397_9PROT</name>
<sequence length="187" mass="18954">MPKAVAPVTEPAALAPAVPPPAVIGTAEVVAPVAPASPAPAEIAVGSPPPAATAATVDTGATLARPPDKALRLALRAPSRLPSQGSGTLALPIEARLSNISAAIARLSAPTPCDVATWQILDPRGSVILAKEADLCAQVVAESTLKPGETLISRDRIDIPGALLASGRYRLRYAFWGAVAEADITIQ</sequence>
<dbReference type="OrthoDB" id="7284050at2"/>
<accession>A0A317E397</accession>